<feature type="non-terminal residue" evidence="6">
    <location>
        <position position="443"/>
    </location>
</feature>
<keyword evidence="3 6" id="KW-0418">Kinase</keyword>
<comment type="caution">
    <text evidence="6">The sequence shown here is derived from an EMBL/GenBank/DDBJ whole genome shotgun (WGS) entry which is preliminary data.</text>
</comment>
<keyword evidence="5" id="KW-1133">Transmembrane helix</keyword>
<dbReference type="Proteomes" id="UP000566454">
    <property type="component" value="Unassembled WGS sequence"/>
</dbReference>
<evidence type="ECO:0000313" key="7">
    <source>
        <dbReference type="Proteomes" id="UP000566454"/>
    </source>
</evidence>
<evidence type="ECO:0000256" key="3">
    <source>
        <dbReference type="ARBA" id="ARBA00022777"/>
    </source>
</evidence>
<gene>
    <name evidence="6" type="primary">Ak9_0</name>
    <name evidence="6" type="ORF">PRUHIM_R00549</name>
</gene>
<accession>A0A7K5QJ47</accession>
<reference evidence="6 7" key="1">
    <citation type="submission" date="2019-09" db="EMBL/GenBank/DDBJ databases">
        <title>Bird 10,000 Genomes (B10K) Project - Family phase.</title>
        <authorList>
            <person name="Zhang G."/>
        </authorList>
    </citation>
    <scope>NUCLEOTIDE SEQUENCE [LARGE SCALE GENOMIC DNA]</scope>
    <source>
        <strain evidence="6">B10K-DU-013-18</strain>
        <tissue evidence="6">Muscle</tissue>
    </source>
</reference>
<evidence type="ECO:0000256" key="4">
    <source>
        <dbReference type="SAM" id="MobiDB-lite"/>
    </source>
</evidence>
<dbReference type="PANTHER" id="PTHR23359">
    <property type="entry name" value="NUCLEOTIDE KINASE"/>
    <property type="match status" value="1"/>
</dbReference>
<dbReference type="OrthoDB" id="439792at2759"/>
<dbReference type="AlphaFoldDB" id="A0A7K5QJ47"/>
<feature type="transmembrane region" description="Helical" evidence="5">
    <location>
        <begin position="369"/>
        <end position="389"/>
    </location>
</feature>
<dbReference type="Gene3D" id="3.40.50.300">
    <property type="entry name" value="P-loop containing nucleotide triphosphate hydrolases"/>
    <property type="match status" value="2"/>
</dbReference>
<dbReference type="GO" id="GO:0019205">
    <property type="term" value="F:nucleobase-containing compound kinase activity"/>
    <property type="evidence" value="ECO:0007669"/>
    <property type="project" value="InterPro"/>
</dbReference>
<dbReference type="InterPro" id="IPR027417">
    <property type="entry name" value="P-loop_NTPase"/>
</dbReference>
<evidence type="ECO:0000256" key="2">
    <source>
        <dbReference type="ARBA" id="ARBA00022741"/>
    </source>
</evidence>
<sequence length="443" mass="51414">MASREEKQAQPFADIFDEDEAERSFLLSKPTCLVIFGKPGSGKKTLASKLAQRWNCIFIEASEVIQKNIHQRSEYGLQCQKLLCEGQSIPEELVTKMILQMIDESPEIAHYGYVLTGFPSLSEEYMTVPQQIEKIINLKFKPDFLINIKCPDYELCQRISGQRQHPSGKIYQRSQWDPKAIDKRKKEKDPDEEEDEEEHEEQEAEEEEEEEKEKEEEEEEEGEEDEAGEGPRKKSDPFLQLVHRPEDFLENAEKRIGIYKDIVLPHLEGLLACQDCRYLIEVDGSQQPDNVLEVTSDKNYTCNYCCFNKQDELLRALSSYKLIAPRYRWRRSRWGQVCPVALKEGNMVMGNPEFAVRLVEYDTLNFHIYFMRCLYLLTSVLSFLGKMYVLSCQEALKKFVLNPRPYLLPPMPVSPCKVFVFGPPFSGRTTICNLIAHKYKGKV</sequence>
<name>A0A7K5QJ47_9PASE</name>
<dbReference type="InterPro" id="IPR000850">
    <property type="entry name" value="Adenylat/UMP-CMP_kin"/>
</dbReference>
<evidence type="ECO:0000256" key="5">
    <source>
        <dbReference type="SAM" id="Phobius"/>
    </source>
</evidence>
<feature type="non-terminal residue" evidence="6">
    <location>
        <position position="1"/>
    </location>
</feature>
<feature type="region of interest" description="Disordered" evidence="4">
    <location>
        <begin position="164"/>
        <end position="239"/>
    </location>
</feature>
<keyword evidence="2" id="KW-0547">Nucleotide-binding</keyword>
<keyword evidence="1" id="KW-0808">Transferase</keyword>
<keyword evidence="5" id="KW-0472">Membrane</keyword>
<organism evidence="6 7">
    <name type="scientific">Prunella himalayana</name>
    <dbReference type="NCBI Taxonomy" id="670356"/>
    <lineage>
        <taxon>Eukaryota</taxon>
        <taxon>Metazoa</taxon>
        <taxon>Chordata</taxon>
        <taxon>Craniata</taxon>
        <taxon>Vertebrata</taxon>
        <taxon>Euteleostomi</taxon>
        <taxon>Archelosauria</taxon>
        <taxon>Archosauria</taxon>
        <taxon>Dinosauria</taxon>
        <taxon>Saurischia</taxon>
        <taxon>Theropoda</taxon>
        <taxon>Coelurosauria</taxon>
        <taxon>Aves</taxon>
        <taxon>Neognathae</taxon>
        <taxon>Neoaves</taxon>
        <taxon>Telluraves</taxon>
        <taxon>Australaves</taxon>
        <taxon>Passeriformes</taxon>
        <taxon>Passeroidea</taxon>
        <taxon>Prunellidae</taxon>
        <taxon>Prunella</taxon>
    </lineage>
</organism>
<proteinExistence type="predicted"/>
<dbReference type="Pfam" id="PF00406">
    <property type="entry name" value="ADK"/>
    <property type="match status" value="1"/>
</dbReference>
<dbReference type="EMBL" id="VYZK01000103">
    <property type="protein sequence ID" value="NWT67456.1"/>
    <property type="molecule type" value="Genomic_DNA"/>
</dbReference>
<evidence type="ECO:0000313" key="6">
    <source>
        <dbReference type="EMBL" id="NWT67456.1"/>
    </source>
</evidence>
<dbReference type="GO" id="GO:0005524">
    <property type="term" value="F:ATP binding"/>
    <property type="evidence" value="ECO:0007669"/>
    <property type="project" value="InterPro"/>
</dbReference>
<evidence type="ECO:0000256" key="1">
    <source>
        <dbReference type="ARBA" id="ARBA00022679"/>
    </source>
</evidence>
<protein>
    <submittedName>
        <fullName evidence="6">KAD9 kinase</fullName>
    </submittedName>
</protein>
<dbReference type="GO" id="GO:0006139">
    <property type="term" value="P:nucleobase-containing compound metabolic process"/>
    <property type="evidence" value="ECO:0007669"/>
    <property type="project" value="InterPro"/>
</dbReference>
<dbReference type="SUPFAM" id="SSF52540">
    <property type="entry name" value="P-loop containing nucleoside triphosphate hydrolases"/>
    <property type="match status" value="1"/>
</dbReference>
<keyword evidence="7" id="KW-1185">Reference proteome</keyword>
<feature type="compositionally biased region" description="Acidic residues" evidence="4">
    <location>
        <begin position="190"/>
        <end position="228"/>
    </location>
</feature>
<keyword evidence="5" id="KW-0812">Transmembrane</keyword>